<dbReference type="InterPro" id="IPR036259">
    <property type="entry name" value="MFS_trans_sf"/>
</dbReference>
<evidence type="ECO:0000313" key="7">
    <source>
        <dbReference type="EMBL" id="CAD7575133.1"/>
    </source>
</evidence>
<dbReference type="AlphaFoldDB" id="A0A7R9P9P2"/>
<dbReference type="GO" id="GO:0022857">
    <property type="term" value="F:transmembrane transporter activity"/>
    <property type="evidence" value="ECO:0007669"/>
    <property type="project" value="InterPro"/>
</dbReference>
<dbReference type="Pfam" id="PF07690">
    <property type="entry name" value="MFS_1"/>
    <property type="match status" value="1"/>
</dbReference>
<dbReference type="SUPFAM" id="SSF103473">
    <property type="entry name" value="MFS general substrate transporter"/>
    <property type="match status" value="1"/>
</dbReference>
<dbReference type="PANTHER" id="PTHR43184:SF12">
    <property type="entry name" value="SUGAR PHOSPHATE EXCHANGER 3"/>
    <property type="match status" value="1"/>
</dbReference>
<dbReference type="EMBL" id="OE182951">
    <property type="protein sequence ID" value="CAD7575133.1"/>
    <property type="molecule type" value="Genomic_DNA"/>
</dbReference>
<dbReference type="GO" id="GO:0016020">
    <property type="term" value="C:membrane"/>
    <property type="evidence" value="ECO:0007669"/>
    <property type="project" value="UniProtKB-SubCell"/>
</dbReference>
<sequence length="465" mass="51427">MMPTLVPHMIHCNEPRYTNTGLTDPPADTSTCSLVMLAHTMDTPVHNSHWGLPDSLTYAPSSPLSSLIPQPSEKATAYLLYKEGDRENKERSQECSSSHSRRALSSHLPSKDRDGLWVSWAVGFFEREWTTWEKNHQVEVLHVPPLKALGELVDLALFLGMVPLQYFIVNLYGIHLLPPITQIHQCDGNDSSTLLGAVDSSFLFAYAIAMYFREFNVYGVRGVILEKIKSSDVSAHSSNTDHIKEGFPWRDSPVTTEILAGIVQTTGWPGVVSVVGKWFGKEKRGLIFGIWNSHTSIGNILGSVIAGEFVETNWGVSFIAPGAIIAFGGFIIFLFLVENPSNVHCDLPTSGEDKRETSSLRWGEMIQRKLVQEKANQPMFQDADVFEASKLSSFFGPYTPCTLQASRSLCPTSDGPVPRHLARHSSSGISNSSLRQTIARKNEKGRGRIVTSPSHTPPLPREGVR</sequence>
<evidence type="ECO:0000256" key="1">
    <source>
        <dbReference type="ARBA" id="ARBA00004141"/>
    </source>
</evidence>
<evidence type="ECO:0000256" key="6">
    <source>
        <dbReference type="SAM" id="Phobius"/>
    </source>
</evidence>
<feature type="region of interest" description="Disordered" evidence="5">
    <location>
        <begin position="412"/>
        <end position="465"/>
    </location>
</feature>
<keyword evidence="2 6" id="KW-0812">Transmembrane</keyword>
<evidence type="ECO:0000256" key="5">
    <source>
        <dbReference type="SAM" id="MobiDB-lite"/>
    </source>
</evidence>
<name>A0A7R9P9P2_TIMCA</name>
<dbReference type="PANTHER" id="PTHR43184">
    <property type="entry name" value="MAJOR FACILITATOR SUPERFAMILY TRANSPORTER 16, ISOFORM B"/>
    <property type="match status" value="1"/>
</dbReference>
<protein>
    <submittedName>
        <fullName evidence="7">(California timema) hypothetical protein</fullName>
    </submittedName>
</protein>
<dbReference type="InterPro" id="IPR011701">
    <property type="entry name" value="MFS"/>
</dbReference>
<proteinExistence type="predicted"/>
<gene>
    <name evidence="7" type="ORF">TCMB3V08_LOCUS7731</name>
</gene>
<feature type="transmembrane region" description="Helical" evidence="6">
    <location>
        <begin position="318"/>
        <end position="337"/>
    </location>
</feature>
<evidence type="ECO:0000256" key="3">
    <source>
        <dbReference type="ARBA" id="ARBA00022989"/>
    </source>
</evidence>
<evidence type="ECO:0000256" key="4">
    <source>
        <dbReference type="ARBA" id="ARBA00023136"/>
    </source>
</evidence>
<feature type="region of interest" description="Disordered" evidence="5">
    <location>
        <begin position="86"/>
        <end position="110"/>
    </location>
</feature>
<organism evidence="7">
    <name type="scientific">Timema californicum</name>
    <name type="common">California timema</name>
    <name type="synonym">Walking stick</name>
    <dbReference type="NCBI Taxonomy" id="61474"/>
    <lineage>
        <taxon>Eukaryota</taxon>
        <taxon>Metazoa</taxon>
        <taxon>Ecdysozoa</taxon>
        <taxon>Arthropoda</taxon>
        <taxon>Hexapoda</taxon>
        <taxon>Insecta</taxon>
        <taxon>Pterygota</taxon>
        <taxon>Neoptera</taxon>
        <taxon>Polyneoptera</taxon>
        <taxon>Phasmatodea</taxon>
        <taxon>Timematodea</taxon>
        <taxon>Timematoidea</taxon>
        <taxon>Timematidae</taxon>
        <taxon>Timema</taxon>
    </lineage>
</organism>
<dbReference type="Gene3D" id="1.20.1250.20">
    <property type="entry name" value="MFS general substrate transporter like domains"/>
    <property type="match status" value="1"/>
</dbReference>
<accession>A0A7R9P9P2</accession>
<keyword evidence="3 6" id="KW-1133">Transmembrane helix</keyword>
<keyword evidence="4 6" id="KW-0472">Membrane</keyword>
<feature type="compositionally biased region" description="Pro residues" evidence="5">
    <location>
        <begin position="455"/>
        <end position="465"/>
    </location>
</feature>
<comment type="subcellular location">
    <subcellularLocation>
        <location evidence="1">Membrane</location>
        <topology evidence="1">Multi-pass membrane protein</topology>
    </subcellularLocation>
</comment>
<evidence type="ECO:0000256" key="2">
    <source>
        <dbReference type="ARBA" id="ARBA00022692"/>
    </source>
</evidence>
<reference evidence="7" key="1">
    <citation type="submission" date="2020-11" db="EMBL/GenBank/DDBJ databases">
        <authorList>
            <person name="Tran Van P."/>
        </authorList>
    </citation>
    <scope>NUCLEOTIDE SEQUENCE</scope>
</reference>
<feature type="compositionally biased region" description="Polar residues" evidence="5">
    <location>
        <begin position="424"/>
        <end position="436"/>
    </location>
</feature>